<comment type="caution">
    <text evidence="3">The sequence shown here is derived from an EMBL/GenBank/DDBJ whole genome shotgun (WGS) entry which is preliminary data.</text>
</comment>
<reference evidence="3 4" key="1">
    <citation type="submission" date="2019-04" db="EMBL/GenBank/DDBJ databases">
        <authorList>
            <person name="Li J."/>
        </authorList>
    </citation>
    <scope>NUCLEOTIDE SEQUENCE [LARGE SCALE GENOMIC DNA]</scope>
    <source>
        <strain evidence="3 4">KCTC 42687</strain>
    </source>
</reference>
<accession>A0A4U0RYQ2</accession>
<dbReference type="AlphaFoldDB" id="A0A4U0RYQ2"/>
<dbReference type="Gene3D" id="3.40.710.10">
    <property type="entry name" value="DD-peptidase/beta-lactamase superfamily"/>
    <property type="match status" value="1"/>
</dbReference>
<keyword evidence="3" id="KW-0378">Hydrolase</keyword>
<dbReference type="RefSeq" id="WP_136884686.1">
    <property type="nucleotide sequence ID" value="NZ_SUNI01000002.1"/>
</dbReference>
<dbReference type="GO" id="GO:0016787">
    <property type="term" value="F:hydrolase activity"/>
    <property type="evidence" value="ECO:0007669"/>
    <property type="project" value="UniProtKB-KW"/>
</dbReference>
<feature type="signal peptide" evidence="1">
    <location>
        <begin position="1"/>
        <end position="24"/>
    </location>
</feature>
<feature type="domain" description="Beta-lactamase-related" evidence="2">
    <location>
        <begin position="59"/>
        <end position="319"/>
    </location>
</feature>
<protein>
    <submittedName>
        <fullName evidence="3">Serine hydrolase</fullName>
    </submittedName>
</protein>
<gene>
    <name evidence="3" type="ORF">FA743_04590</name>
</gene>
<name>A0A4U0RYQ2_9RHOB</name>
<dbReference type="OrthoDB" id="9814204at2"/>
<evidence type="ECO:0000313" key="3">
    <source>
        <dbReference type="EMBL" id="TJZ93494.1"/>
    </source>
</evidence>
<evidence type="ECO:0000313" key="4">
    <source>
        <dbReference type="Proteomes" id="UP000309747"/>
    </source>
</evidence>
<sequence>MKRRTLILTAAALPLLAAPRLAQAALQPLLAEAGQMAPLRAIALWRDDGGPGTELAAEGYHGFTPDSPTNIKSASKSIVSALTGIAIGQGLLEGADQPIAPLLRADLPADPDPRLNRITIGNLLSMQAGLERQSGRNYGRWVNSPNWVRSALAAEFTQDPGTRMQYSTASTHLVAAILTRVTGRPLLDVAGDWLGPVPGFRITGWDRDPQGIYLGGNQMAMTTRSLLAFGAMYAQGGQAGGRQIVPGSWIDESWQRRTSSIFSGQGYGYGWFLGQMAGRDVRYGWGYGGQMVYVFPATRRQPALAMAMTSDPDLPSGRTGHRDDLHRMAERLAAAA</sequence>
<evidence type="ECO:0000256" key="1">
    <source>
        <dbReference type="SAM" id="SignalP"/>
    </source>
</evidence>
<dbReference type="Proteomes" id="UP000309747">
    <property type="component" value="Unassembled WGS sequence"/>
</dbReference>
<dbReference type="Pfam" id="PF00144">
    <property type="entry name" value="Beta-lactamase"/>
    <property type="match status" value="1"/>
</dbReference>
<dbReference type="InterPro" id="IPR012338">
    <property type="entry name" value="Beta-lactam/transpept-like"/>
</dbReference>
<dbReference type="EMBL" id="SUNI01000002">
    <property type="protein sequence ID" value="TJZ93494.1"/>
    <property type="molecule type" value="Genomic_DNA"/>
</dbReference>
<keyword evidence="4" id="KW-1185">Reference proteome</keyword>
<proteinExistence type="predicted"/>
<feature type="chain" id="PRO_5020389039" evidence="1">
    <location>
        <begin position="25"/>
        <end position="336"/>
    </location>
</feature>
<dbReference type="PANTHER" id="PTHR43283">
    <property type="entry name" value="BETA-LACTAMASE-RELATED"/>
    <property type="match status" value="1"/>
</dbReference>
<dbReference type="PANTHER" id="PTHR43283:SF7">
    <property type="entry name" value="BETA-LACTAMASE-RELATED DOMAIN-CONTAINING PROTEIN"/>
    <property type="match status" value="1"/>
</dbReference>
<evidence type="ECO:0000259" key="2">
    <source>
        <dbReference type="Pfam" id="PF00144"/>
    </source>
</evidence>
<dbReference type="InterPro" id="IPR001466">
    <property type="entry name" value="Beta-lactam-related"/>
</dbReference>
<keyword evidence="1" id="KW-0732">Signal</keyword>
<dbReference type="InterPro" id="IPR050789">
    <property type="entry name" value="Diverse_Enzym_Activities"/>
</dbReference>
<dbReference type="SUPFAM" id="SSF56601">
    <property type="entry name" value="beta-lactamase/transpeptidase-like"/>
    <property type="match status" value="1"/>
</dbReference>
<organism evidence="3 4">
    <name type="scientific">Paracoccus gahaiensis</name>
    <dbReference type="NCBI Taxonomy" id="1706839"/>
    <lineage>
        <taxon>Bacteria</taxon>
        <taxon>Pseudomonadati</taxon>
        <taxon>Pseudomonadota</taxon>
        <taxon>Alphaproteobacteria</taxon>
        <taxon>Rhodobacterales</taxon>
        <taxon>Paracoccaceae</taxon>
        <taxon>Paracoccus</taxon>
    </lineage>
</organism>